<dbReference type="EMBL" id="FOLQ01000002">
    <property type="protein sequence ID" value="SFC92662.1"/>
    <property type="molecule type" value="Genomic_DNA"/>
</dbReference>
<sequence length="68" mass="7894">MLFWGARHVDGRGFDTEINRPTNLQNLVDEEAVSKWLLSATFEQGGTSFLLFIFIQSTRKSYFENLLH</sequence>
<protein>
    <submittedName>
        <fullName evidence="1">Uncharacterized protein</fullName>
    </submittedName>
</protein>
<proteinExistence type="predicted"/>
<evidence type="ECO:0000313" key="2">
    <source>
        <dbReference type="Proteomes" id="UP000198598"/>
    </source>
</evidence>
<dbReference type="Proteomes" id="UP000198598">
    <property type="component" value="Unassembled WGS sequence"/>
</dbReference>
<organism evidence="1 2">
    <name type="scientific">Spirosoma endophyticum</name>
    <dbReference type="NCBI Taxonomy" id="662367"/>
    <lineage>
        <taxon>Bacteria</taxon>
        <taxon>Pseudomonadati</taxon>
        <taxon>Bacteroidota</taxon>
        <taxon>Cytophagia</taxon>
        <taxon>Cytophagales</taxon>
        <taxon>Cytophagaceae</taxon>
        <taxon>Spirosoma</taxon>
    </lineage>
</organism>
<accession>A0A1I1N641</accession>
<reference evidence="1 2" key="1">
    <citation type="submission" date="2016-10" db="EMBL/GenBank/DDBJ databases">
        <authorList>
            <person name="de Groot N.N."/>
        </authorList>
    </citation>
    <scope>NUCLEOTIDE SEQUENCE [LARGE SCALE GENOMIC DNA]</scope>
    <source>
        <strain evidence="1 2">DSM 26130</strain>
    </source>
</reference>
<evidence type="ECO:0000313" key="1">
    <source>
        <dbReference type="EMBL" id="SFC92662.1"/>
    </source>
</evidence>
<name>A0A1I1N641_9BACT</name>
<dbReference type="AlphaFoldDB" id="A0A1I1N641"/>
<keyword evidence="2" id="KW-1185">Reference proteome</keyword>
<gene>
    <name evidence="1" type="ORF">SAMN05216167_102843</name>
</gene>